<feature type="transmembrane region" description="Helical" evidence="5">
    <location>
        <begin position="230"/>
        <end position="256"/>
    </location>
</feature>
<dbReference type="AlphaFoldDB" id="A0A7S3QJE9"/>
<feature type="transmembrane region" description="Helical" evidence="5">
    <location>
        <begin position="45"/>
        <end position="67"/>
    </location>
</feature>
<proteinExistence type="predicted"/>
<keyword evidence="4 5" id="KW-0472">Membrane</keyword>
<evidence type="ECO:0000313" key="7">
    <source>
        <dbReference type="EMBL" id="CAE0479152.1"/>
    </source>
</evidence>
<feature type="transmembrane region" description="Helical" evidence="5">
    <location>
        <begin position="161"/>
        <end position="182"/>
    </location>
</feature>
<keyword evidence="3 5" id="KW-1133">Transmembrane helix</keyword>
<gene>
    <name evidence="7" type="ORF">CDEB00056_LOCUS24006</name>
</gene>
<reference evidence="7" key="1">
    <citation type="submission" date="2021-01" db="EMBL/GenBank/DDBJ databases">
        <authorList>
            <person name="Corre E."/>
            <person name="Pelletier E."/>
            <person name="Niang G."/>
            <person name="Scheremetjew M."/>
            <person name="Finn R."/>
            <person name="Kale V."/>
            <person name="Holt S."/>
            <person name="Cochrane G."/>
            <person name="Meng A."/>
            <person name="Brown T."/>
            <person name="Cohen L."/>
        </authorList>
    </citation>
    <scope>NUCLEOTIDE SEQUENCE</scope>
    <source>
        <strain evidence="7">MM31A-1</strain>
    </source>
</reference>
<dbReference type="InterPro" id="IPR006634">
    <property type="entry name" value="TLC-dom"/>
</dbReference>
<dbReference type="Pfam" id="PF03798">
    <property type="entry name" value="TRAM_LAG1_CLN8"/>
    <property type="match status" value="1"/>
</dbReference>
<sequence length="315" mass="35202">MCKPNEIKFKATCRSKPTILLTQSSYHCTDEKGEKGPLSPSKTSTFLTVGFFVLLLCVSEQLFIHFIKTYCAHLHPVMDVARNQQVLARHVGVDGLGIFLVSILGMKNRHVLSHLLTFKSFKRSDSETEGPKRIHTYLPGAHQVLLAFFAYQTKNMYDTIVWNDGILFILHHLFAGATAWLGMYPGVAGVYGLFFMGISEFPTCTLCLLANFDPELGIDGLGEAFPTIKAILAVMFVTSFIAIRIIVWPALTYHFWGDCLTVLKRDSVKETNTVKISLKVMMTSSALLTLLQFIWLGQIVIEGKKEIVIFLASQA</sequence>
<evidence type="ECO:0000256" key="2">
    <source>
        <dbReference type="ARBA" id="ARBA00022692"/>
    </source>
</evidence>
<evidence type="ECO:0000256" key="4">
    <source>
        <dbReference type="ARBA" id="ARBA00023136"/>
    </source>
</evidence>
<evidence type="ECO:0000256" key="1">
    <source>
        <dbReference type="ARBA" id="ARBA00004141"/>
    </source>
</evidence>
<protein>
    <recommendedName>
        <fullName evidence="6">TLC domain-containing protein</fullName>
    </recommendedName>
</protein>
<dbReference type="GO" id="GO:0016020">
    <property type="term" value="C:membrane"/>
    <property type="evidence" value="ECO:0007669"/>
    <property type="project" value="UniProtKB-SubCell"/>
</dbReference>
<feature type="transmembrane region" description="Helical" evidence="5">
    <location>
        <begin position="87"/>
        <end position="106"/>
    </location>
</feature>
<accession>A0A7S3QJE9</accession>
<evidence type="ECO:0000259" key="6">
    <source>
        <dbReference type="Pfam" id="PF03798"/>
    </source>
</evidence>
<name>A0A7S3QJE9_9STRA</name>
<organism evidence="7">
    <name type="scientific">Chaetoceros debilis</name>
    <dbReference type="NCBI Taxonomy" id="122233"/>
    <lineage>
        <taxon>Eukaryota</taxon>
        <taxon>Sar</taxon>
        <taxon>Stramenopiles</taxon>
        <taxon>Ochrophyta</taxon>
        <taxon>Bacillariophyta</taxon>
        <taxon>Coscinodiscophyceae</taxon>
        <taxon>Chaetocerotophycidae</taxon>
        <taxon>Chaetocerotales</taxon>
        <taxon>Chaetocerotaceae</taxon>
        <taxon>Chaetoceros</taxon>
    </lineage>
</organism>
<dbReference type="EMBL" id="HBIO01031316">
    <property type="protein sequence ID" value="CAE0479152.1"/>
    <property type="molecule type" value="Transcribed_RNA"/>
</dbReference>
<evidence type="ECO:0000256" key="5">
    <source>
        <dbReference type="SAM" id="Phobius"/>
    </source>
</evidence>
<comment type="subcellular location">
    <subcellularLocation>
        <location evidence="1">Membrane</location>
        <topology evidence="1">Multi-pass membrane protein</topology>
    </subcellularLocation>
</comment>
<feature type="transmembrane region" description="Helical" evidence="5">
    <location>
        <begin position="188"/>
        <end position="209"/>
    </location>
</feature>
<feature type="transmembrane region" description="Helical" evidence="5">
    <location>
        <begin position="276"/>
        <end position="296"/>
    </location>
</feature>
<keyword evidence="2 5" id="KW-0812">Transmembrane</keyword>
<evidence type="ECO:0000256" key="3">
    <source>
        <dbReference type="ARBA" id="ARBA00022989"/>
    </source>
</evidence>
<feature type="domain" description="TLC" evidence="6">
    <location>
        <begin position="131"/>
        <end position="300"/>
    </location>
</feature>